<reference evidence="1" key="1">
    <citation type="journal article" date="2015" name="Nature">
        <title>Complex archaea that bridge the gap between prokaryotes and eukaryotes.</title>
        <authorList>
            <person name="Spang A."/>
            <person name="Saw J.H."/>
            <person name="Jorgensen S.L."/>
            <person name="Zaremba-Niedzwiedzka K."/>
            <person name="Martijn J."/>
            <person name="Lind A.E."/>
            <person name="van Eijk R."/>
            <person name="Schleper C."/>
            <person name="Guy L."/>
            <person name="Ettema T.J."/>
        </authorList>
    </citation>
    <scope>NUCLEOTIDE SEQUENCE</scope>
</reference>
<proteinExistence type="predicted"/>
<dbReference type="AlphaFoldDB" id="A0A0F9H1W7"/>
<dbReference type="EMBL" id="LAZR01026261">
    <property type="protein sequence ID" value="KKL69287.1"/>
    <property type="molecule type" value="Genomic_DNA"/>
</dbReference>
<gene>
    <name evidence="1" type="ORF">LCGC14_2116490</name>
</gene>
<organism evidence="1">
    <name type="scientific">marine sediment metagenome</name>
    <dbReference type="NCBI Taxonomy" id="412755"/>
    <lineage>
        <taxon>unclassified sequences</taxon>
        <taxon>metagenomes</taxon>
        <taxon>ecological metagenomes</taxon>
    </lineage>
</organism>
<comment type="caution">
    <text evidence="1">The sequence shown here is derived from an EMBL/GenBank/DDBJ whole genome shotgun (WGS) entry which is preliminary data.</text>
</comment>
<sequence length="64" mass="7380">MDRGNTIYEEDKEIFYFAIIGEKGFDIDEISTYSLNGPKILKNTNYENLQSIANLDYVFSIAYA</sequence>
<name>A0A0F9H1W7_9ZZZZ</name>
<feature type="non-terminal residue" evidence="1">
    <location>
        <position position="64"/>
    </location>
</feature>
<evidence type="ECO:0000313" key="1">
    <source>
        <dbReference type="EMBL" id="KKL69287.1"/>
    </source>
</evidence>
<protein>
    <submittedName>
        <fullName evidence="1">Uncharacterized protein</fullName>
    </submittedName>
</protein>
<accession>A0A0F9H1W7</accession>